<name>A0A6I3SPA0_HELMO</name>
<dbReference type="AlphaFoldDB" id="A0A6I3SPA0"/>
<evidence type="ECO:0000313" key="2">
    <source>
        <dbReference type="Proteomes" id="UP000430670"/>
    </source>
</evidence>
<proteinExistence type="predicted"/>
<sequence>MTKSFDVEQLAQDILNEIGERYLEEIEAAIALMDDNNNGEMNAVLMYAIVSSLKCHSERFAVKLVQRAIDQMNEKCEKCSYRGGNP</sequence>
<gene>
    <name evidence="1" type="ORF">GJ688_18105</name>
</gene>
<reference evidence="1 2" key="1">
    <citation type="submission" date="2019-11" db="EMBL/GenBank/DDBJ databases">
        <title>Whole-genome sequence of a the green, strictly anaerobic photosynthetic bacterium Heliobacillus mobilis DSM 6151.</title>
        <authorList>
            <person name="Kyndt J.A."/>
            <person name="Meyer T.E."/>
        </authorList>
    </citation>
    <scope>NUCLEOTIDE SEQUENCE [LARGE SCALE GENOMIC DNA]</scope>
    <source>
        <strain evidence="1 2">DSM 6151</strain>
    </source>
</reference>
<dbReference type="Proteomes" id="UP000430670">
    <property type="component" value="Unassembled WGS sequence"/>
</dbReference>
<accession>A0A6I3SPA0</accession>
<protein>
    <submittedName>
        <fullName evidence="1">Uncharacterized protein</fullName>
    </submittedName>
</protein>
<evidence type="ECO:0000313" key="1">
    <source>
        <dbReference type="EMBL" id="MTV50848.1"/>
    </source>
</evidence>
<organism evidence="1 2">
    <name type="scientific">Heliobacterium mobile</name>
    <name type="common">Heliobacillus mobilis</name>
    <dbReference type="NCBI Taxonomy" id="28064"/>
    <lineage>
        <taxon>Bacteria</taxon>
        <taxon>Bacillati</taxon>
        <taxon>Bacillota</taxon>
        <taxon>Clostridia</taxon>
        <taxon>Eubacteriales</taxon>
        <taxon>Heliobacteriaceae</taxon>
        <taxon>Heliobacterium</taxon>
    </lineage>
</organism>
<keyword evidence="2" id="KW-1185">Reference proteome</keyword>
<dbReference type="OrthoDB" id="2084905at2"/>
<dbReference type="RefSeq" id="WP_155477929.1">
    <property type="nucleotide sequence ID" value="NZ_WNKU01000039.1"/>
</dbReference>
<dbReference type="EMBL" id="WNKU01000039">
    <property type="protein sequence ID" value="MTV50848.1"/>
    <property type="molecule type" value="Genomic_DNA"/>
</dbReference>
<comment type="caution">
    <text evidence="1">The sequence shown here is derived from an EMBL/GenBank/DDBJ whole genome shotgun (WGS) entry which is preliminary data.</text>
</comment>